<comment type="caution">
    <text evidence="1">The sequence shown here is derived from an EMBL/GenBank/DDBJ whole genome shotgun (WGS) entry which is preliminary data.</text>
</comment>
<protein>
    <submittedName>
        <fullName evidence="1">Uncharacterized protein</fullName>
    </submittedName>
</protein>
<dbReference type="AlphaFoldDB" id="A0A392U3T4"/>
<evidence type="ECO:0000313" key="1">
    <source>
        <dbReference type="EMBL" id="MCI67768.1"/>
    </source>
</evidence>
<sequence>PRPNLKIKFRKILDSSKQPAEMKWISVPREPKVEARIKKSGVKGDIPRRWDICYAFHKEQ</sequence>
<proteinExistence type="predicted"/>
<organism evidence="1 2">
    <name type="scientific">Trifolium medium</name>
    <dbReference type="NCBI Taxonomy" id="97028"/>
    <lineage>
        <taxon>Eukaryota</taxon>
        <taxon>Viridiplantae</taxon>
        <taxon>Streptophyta</taxon>
        <taxon>Embryophyta</taxon>
        <taxon>Tracheophyta</taxon>
        <taxon>Spermatophyta</taxon>
        <taxon>Magnoliopsida</taxon>
        <taxon>eudicotyledons</taxon>
        <taxon>Gunneridae</taxon>
        <taxon>Pentapetalae</taxon>
        <taxon>rosids</taxon>
        <taxon>fabids</taxon>
        <taxon>Fabales</taxon>
        <taxon>Fabaceae</taxon>
        <taxon>Papilionoideae</taxon>
        <taxon>50 kb inversion clade</taxon>
        <taxon>NPAAA clade</taxon>
        <taxon>Hologalegina</taxon>
        <taxon>IRL clade</taxon>
        <taxon>Trifolieae</taxon>
        <taxon>Trifolium</taxon>
    </lineage>
</organism>
<reference evidence="1 2" key="1">
    <citation type="journal article" date="2018" name="Front. Plant Sci.">
        <title>Red Clover (Trifolium pratense) and Zigzag Clover (T. medium) - A Picture of Genomic Similarities and Differences.</title>
        <authorList>
            <person name="Dluhosova J."/>
            <person name="Istvanek J."/>
            <person name="Nedelnik J."/>
            <person name="Repkova J."/>
        </authorList>
    </citation>
    <scope>NUCLEOTIDE SEQUENCE [LARGE SCALE GENOMIC DNA]</scope>
    <source>
        <strain evidence="2">cv. 10/8</strain>
        <tissue evidence="1">Leaf</tissue>
    </source>
</reference>
<name>A0A392U3T4_9FABA</name>
<feature type="non-terminal residue" evidence="1">
    <location>
        <position position="1"/>
    </location>
</feature>
<keyword evidence="2" id="KW-1185">Reference proteome</keyword>
<accession>A0A392U3T4</accession>
<dbReference type="Proteomes" id="UP000265520">
    <property type="component" value="Unassembled WGS sequence"/>
</dbReference>
<dbReference type="EMBL" id="LXQA010723357">
    <property type="protein sequence ID" value="MCI67768.1"/>
    <property type="molecule type" value="Genomic_DNA"/>
</dbReference>
<evidence type="ECO:0000313" key="2">
    <source>
        <dbReference type="Proteomes" id="UP000265520"/>
    </source>
</evidence>